<dbReference type="GeneID" id="26250359"/>
<sequence>VGAYGYGNKWYDLFVIFLKERRMVEYVGIVNELGYTRGFLGGFFLNMLLRA</sequence>
<keyword evidence="2" id="KW-1185">Reference proteome</keyword>
<proteinExistence type="predicted"/>
<dbReference type="HOGENOM" id="CLU_3111829_0_0_1"/>
<dbReference type="AlphaFoldDB" id="W7EBY0"/>
<reference evidence="1 2" key="1">
    <citation type="journal article" date="2013" name="PLoS Genet.">
        <title>Comparative genome structure, secondary metabolite, and effector coding capacity across Cochliobolus pathogens.</title>
        <authorList>
            <person name="Condon B.J."/>
            <person name="Leng Y."/>
            <person name="Wu D."/>
            <person name="Bushley K.E."/>
            <person name="Ohm R.A."/>
            <person name="Otillar R."/>
            <person name="Martin J."/>
            <person name="Schackwitz W."/>
            <person name="Grimwood J."/>
            <person name="MohdZainudin N."/>
            <person name="Xue C."/>
            <person name="Wang R."/>
            <person name="Manning V.A."/>
            <person name="Dhillon B."/>
            <person name="Tu Z.J."/>
            <person name="Steffenson B.J."/>
            <person name="Salamov A."/>
            <person name="Sun H."/>
            <person name="Lowry S."/>
            <person name="LaButti K."/>
            <person name="Han J."/>
            <person name="Copeland A."/>
            <person name="Lindquist E."/>
            <person name="Barry K."/>
            <person name="Schmutz J."/>
            <person name="Baker S.E."/>
            <person name="Ciuffetti L.M."/>
            <person name="Grigoriev I.V."/>
            <person name="Zhong S."/>
            <person name="Turgeon B.G."/>
        </authorList>
    </citation>
    <scope>NUCLEOTIDE SEQUENCE [LARGE SCALE GENOMIC DNA]</scope>
    <source>
        <strain evidence="1 2">FI3</strain>
    </source>
</reference>
<dbReference type="EMBL" id="KI968839">
    <property type="protein sequence ID" value="EUN21647.1"/>
    <property type="molecule type" value="Genomic_DNA"/>
</dbReference>
<dbReference type="Proteomes" id="UP000054337">
    <property type="component" value="Unassembled WGS sequence"/>
</dbReference>
<gene>
    <name evidence="1" type="ORF">COCVIDRAFT_113449</name>
</gene>
<evidence type="ECO:0000313" key="2">
    <source>
        <dbReference type="Proteomes" id="UP000054337"/>
    </source>
</evidence>
<evidence type="ECO:0000313" key="1">
    <source>
        <dbReference type="EMBL" id="EUN21647.1"/>
    </source>
</evidence>
<organism evidence="1 2">
    <name type="scientific">Bipolaris victoriae (strain FI3)</name>
    <name type="common">Victoria blight of oats agent</name>
    <name type="synonym">Cochliobolus victoriae</name>
    <dbReference type="NCBI Taxonomy" id="930091"/>
    <lineage>
        <taxon>Eukaryota</taxon>
        <taxon>Fungi</taxon>
        <taxon>Dikarya</taxon>
        <taxon>Ascomycota</taxon>
        <taxon>Pezizomycotina</taxon>
        <taxon>Dothideomycetes</taxon>
        <taxon>Pleosporomycetidae</taxon>
        <taxon>Pleosporales</taxon>
        <taxon>Pleosporineae</taxon>
        <taxon>Pleosporaceae</taxon>
        <taxon>Bipolaris</taxon>
    </lineage>
</organism>
<accession>W7EBY0</accession>
<name>W7EBY0_BIPV3</name>
<feature type="non-terminal residue" evidence="1">
    <location>
        <position position="1"/>
    </location>
</feature>
<dbReference type="RefSeq" id="XP_014551223.1">
    <property type="nucleotide sequence ID" value="XM_014695737.1"/>
</dbReference>
<protein>
    <submittedName>
        <fullName evidence="1">Uncharacterized protein</fullName>
    </submittedName>
</protein>